<evidence type="ECO:0000313" key="1">
    <source>
        <dbReference type="EMBL" id="CEK97463.1"/>
    </source>
</evidence>
<reference evidence="1" key="1">
    <citation type="submission" date="2014-12" db="EMBL/GenBank/DDBJ databases">
        <title>Insight into the proteome of Arion vulgaris.</title>
        <authorList>
            <person name="Aradska J."/>
            <person name="Bulat T."/>
            <person name="Smidak R."/>
            <person name="Sarate P."/>
            <person name="Gangsoo J."/>
            <person name="Sialana F."/>
            <person name="Bilban M."/>
            <person name="Lubec G."/>
        </authorList>
    </citation>
    <scope>NUCLEOTIDE SEQUENCE</scope>
    <source>
        <tissue evidence="1">Skin</tissue>
    </source>
</reference>
<proteinExistence type="predicted"/>
<dbReference type="AlphaFoldDB" id="A0A0B7BX02"/>
<dbReference type="EMBL" id="HACG01050598">
    <property type="protein sequence ID" value="CEK97463.1"/>
    <property type="molecule type" value="Transcribed_RNA"/>
</dbReference>
<name>A0A0B7BX02_9EUPU</name>
<protein>
    <submittedName>
        <fullName evidence="1">Uncharacterized protein</fullName>
    </submittedName>
</protein>
<organism evidence="1">
    <name type="scientific">Arion vulgaris</name>
    <dbReference type="NCBI Taxonomy" id="1028688"/>
    <lineage>
        <taxon>Eukaryota</taxon>
        <taxon>Metazoa</taxon>
        <taxon>Spiralia</taxon>
        <taxon>Lophotrochozoa</taxon>
        <taxon>Mollusca</taxon>
        <taxon>Gastropoda</taxon>
        <taxon>Heterobranchia</taxon>
        <taxon>Euthyneura</taxon>
        <taxon>Panpulmonata</taxon>
        <taxon>Eupulmonata</taxon>
        <taxon>Stylommatophora</taxon>
        <taxon>Helicina</taxon>
        <taxon>Arionoidea</taxon>
        <taxon>Arionidae</taxon>
        <taxon>Arion</taxon>
    </lineage>
</organism>
<accession>A0A0B7BX02</accession>
<feature type="non-terminal residue" evidence="1">
    <location>
        <position position="71"/>
    </location>
</feature>
<feature type="non-terminal residue" evidence="1">
    <location>
        <position position="1"/>
    </location>
</feature>
<gene>
    <name evidence="1" type="primary">ORF215882</name>
</gene>
<sequence length="71" mass="8466">LQHLHRNLNAICLSRQKKAAEIQMTPQSVIRFGWPPHPVKKLWLKNLANIWIQNMLNNFMTYNTFVNPRIQ</sequence>